<dbReference type="GO" id="GO:0005576">
    <property type="term" value="C:extracellular region"/>
    <property type="evidence" value="ECO:0007669"/>
    <property type="project" value="UniProtKB-SubCell"/>
</dbReference>
<dbReference type="Proteomes" id="UP000261540">
    <property type="component" value="Unplaced"/>
</dbReference>
<reference evidence="11" key="2">
    <citation type="submission" date="2025-09" db="UniProtKB">
        <authorList>
            <consortium name="Ensembl"/>
        </authorList>
    </citation>
    <scope>IDENTIFICATION</scope>
</reference>
<evidence type="ECO:0000256" key="7">
    <source>
        <dbReference type="RuleBase" id="RU000406"/>
    </source>
</evidence>
<evidence type="ECO:0000259" key="10">
    <source>
        <dbReference type="SMART" id="SM00078"/>
    </source>
</evidence>
<reference evidence="11" key="1">
    <citation type="submission" date="2025-08" db="UniProtKB">
        <authorList>
            <consortium name="Ensembl"/>
        </authorList>
    </citation>
    <scope>IDENTIFICATION</scope>
</reference>
<evidence type="ECO:0000256" key="9">
    <source>
        <dbReference type="SAM" id="SignalP"/>
    </source>
</evidence>
<keyword evidence="12" id="KW-1185">Reference proteome</keyword>
<feature type="region of interest" description="Disordered" evidence="8">
    <location>
        <begin position="50"/>
        <end position="78"/>
    </location>
</feature>
<feature type="signal peptide" evidence="9">
    <location>
        <begin position="1"/>
        <end position="20"/>
    </location>
</feature>
<evidence type="ECO:0000313" key="12">
    <source>
        <dbReference type="Proteomes" id="UP000261540"/>
    </source>
</evidence>
<dbReference type="PANTHER" id="PTHR20968">
    <property type="entry name" value="ILGF DOMAIN-CONTAINING PROTEIN"/>
    <property type="match status" value="1"/>
</dbReference>
<dbReference type="Ensembl" id="ENSPKIT00000027437.1">
    <property type="protein sequence ID" value="ENSPKIP00000003476.1"/>
    <property type="gene ID" value="ENSPKIG00000020961.1"/>
</dbReference>
<dbReference type="InterPro" id="IPR051777">
    <property type="entry name" value="Insulin-like_neuro_ligands"/>
</dbReference>
<evidence type="ECO:0000256" key="2">
    <source>
        <dbReference type="ARBA" id="ARBA00009034"/>
    </source>
</evidence>
<organism evidence="11 12">
    <name type="scientific">Paramormyrops kingsleyae</name>
    <dbReference type="NCBI Taxonomy" id="1676925"/>
    <lineage>
        <taxon>Eukaryota</taxon>
        <taxon>Metazoa</taxon>
        <taxon>Chordata</taxon>
        <taxon>Craniata</taxon>
        <taxon>Vertebrata</taxon>
        <taxon>Euteleostomi</taxon>
        <taxon>Actinopterygii</taxon>
        <taxon>Neopterygii</taxon>
        <taxon>Teleostei</taxon>
        <taxon>Osteoglossocephala</taxon>
        <taxon>Osteoglossomorpha</taxon>
        <taxon>Osteoglossiformes</taxon>
        <taxon>Mormyridae</taxon>
        <taxon>Paramormyrops</taxon>
    </lineage>
</organism>
<evidence type="ECO:0000256" key="1">
    <source>
        <dbReference type="ARBA" id="ARBA00004613"/>
    </source>
</evidence>
<dbReference type="InterPro" id="IPR022353">
    <property type="entry name" value="Insulin_CS"/>
</dbReference>
<dbReference type="InterPro" id="IPR016179">
    <property type="entry name" value="Insulin-like"/>
</dbReference>
<accession>A0A3B3QDI1</accession>
<dbReference type="CDD" id="cd04365">
    <property type="entry name" value="IlGF_relaxin_like"/>
    <property type="match status" value="1"/>
</dbReference>
<name>A0A3B3QDI1_9TELE</name>
<keyword evidence="5" id="KW-0372">Hormone</keyword>
<dbReference type="GO" id="GO:0001664">
    <property type="term" value="F:G protein-coupled receptor binding"/>
    <property type="evidence" value="ECO:0007669"/>
    <property type="project" value="TreeGrafter"/>
</dbReference>
<evidence type="ECO:0000256" key="4">
    <source>
        <dbReference type="ARBA" id="ARBA00022525"/>
    </source>
</evidence>
<feature type="chain" id="PRO_5017248315" evidence="9">
    <location>
        <begin position="21"/>
        <end position="112"/>
    </location>
</feature>
<evidence type="ECO:0000256" key="5">
    <source>
        <dbReference type="ARBA" id="ARBA00022702"/>
    </source>
</evidence>
<evidence type="ECO:0000256" key="3">
    <source>
        <dbReference type="ARBA" id="ARBA00011207"/>
    </source>
</evidence>
<dbReference type="InterPro" id="IPR036438">
    <property type="entry name" value="Insulin-like_sf"/>
</dbReference>
<comment type="subunit">
    <text evidence="3">Heterodimer of a B chain and an A chain linked by two disulfide bonds.</text>
</comment>
<keyword evidence="4 7" id="KW-0964">Secreted</keyword>
<feature type="compositionally biased region" description="Basic and acidic residues" evidence="8">
    <location>
        <begin position="56"/>
        <end position="68"/>
    </location>
</feature>
<keyword evidence="6" id="KW-1015">Disulfide bond</keyword>
<dbReference type="PROSITE" id="PS00262">
    <property type="entry name" value="INSULIN"/>
    <property type="match status" value="1"/>
</dbReference>
<keyword evidence="9" id="KW-0732">Signal</keyword>
<comment type="similarity">
    <text evidence="2 7">Belongs to the insulin family.</text>
</comment>
<dbReference type="SUPFAM" id="SSF56994">
    <property type="entry name" value="Insulin-like"/>
    <property type="match status" value="1"/>
</dbReference>
<dbReference type="PANTHER" id="PTHR20968:SF4">
    <property type="entry name" value="RELAXIN 3"/>
    <property type="match status" value="1"/>
</dbReference>
<proteinExistence type="inferred from homology"/>
<evidence type="ECO:0000256" key="8">
    <source>
        <dbReference type="SAM" id="MobiDB-lite"/>
    </source>
</evidence>
<dbReference type="SMART" id="SM00078">
    <property type="entry name" value="IlGF"/>
    <property type="match status" value="1"/>
</dbReference>
<dbReference type="Pfam" id="PF00049">
    <property type="entry name" value="Insulin"/>
    <property type="match status" value="1"/>
</dbReference>
<evidence type="ECO:0000256" key="6">
    <source>
        <dbReference type="ARBA" id="ARBA00023157"/>
    </source>
</evidence>
<dbReference type="GO" id="GO:0005179">
    <property type="term" value="F:hormone activity"/>
    <property type="evidence" value="ECO:0007669"/>
    <property type="project" value="UniProtKB-KW"/>
</dbReference>
<comment type="subcellular location">
    <subcellularLocation>
        <location evidence="1 7">Secreted</location>
    </subcellularLocation>
</comment>
<dbReference type="GeneTree" id="ENSGT00940000154396"/>
<sequence>TNRRMKAALLLTCGVGGGAALVRDYGVKLCGREFIRAVIFTCGGSRWRRTGAGGGGKREPALRQREKASPLFPRSRSTPWAYPNRRKRNFSLGLAGMCCNLGCTKNDIGRLC</sequence>
<evidence type="ECO:0000313" key="11">
    <source>
        <dbReference type="Ensembl" id="ENSPKIP00000003476.1"/>
    </source>
</evidence>
<dbReference type="AlphaFoldDB" id="A0A3B3QDI1"/>
<protein>
    <submittedName>
        <fullName evidence="11">Relaxin 1</fullName>
    </submittedName>
</protein>
<feature type="domain" description="Insulin-like" evidence="10">
    <location>
        <begin position="27"/>
        <end position="112"/>
    </location>
</feature>